<dbReference type="Pfam" id="PF12802">
    <property type="entry name" value="MarR_2"/>
    <property type="match status" value="1"/>
</dbReference>
<protein>
    <submittedName>
        <fullName evidence="2">GNAT family N-acetyltransferase</fullName>
    </submittedName>
</protein>
<dbReference type="SMART" id="SM00347">
    <property type="entry name" value="HTH_MARR"/>
    <property type="match status" value="1"/>
</dbReference>
<feature type="domain" description="N-acetyltransferase" evidence="1">
    <location>
        <begin position="161"/>
        <end position="310"/>
    </location>
</feature>
<dbReference type="GO" id="GO:0006950">
    <property type="term" value="P:response to stress"/>
    <property type="evidence" value="ECO:0007669"/>
    <property type="project" value="TreeGrafter"/>
</dbReference>
<dbReference type="Proteomes" id="UP000520156">
    <property type="component" value="Unassembled WGS sequence"/>
</dbReference>
<dbReference type="InterPro" id="IPR036388">
    <property type="entry name" value="WH-like_DNA-bd_sf"/>
</dbReference>
<evidence type="ECO:0000259" key="1">
    <source>
        <dbReference type="PROSITE" id="PS51186"/>
    </source>
</evidence>
<dbReference type="InterPro" id="IPR039422">
    <property type="entry name" value="MarR/SlyA-like"/>
</dbReference>
<dbReference type="SUPFAM" id="SSF55729">
    <property type="entry name" value="Acyl-CoA N-acyltransferases (Nat)"/>
    <property type="match status" value="1"/>
</dbReference>
<dbReference type="Gene3D" id="3.40.630.30">
    <property type="match status" value="1"/>
</dbReference>
<sequence>MQDVLVDMGPAFLGSRLKRLAERLQAGAMRVIEEAGLPLQPGHMAVLAALRGRALTIGQLAEAIGISQPGVTRAVGQLEKLGIVAGVPAADQRTRMIGLTPAGQAAAYRAATDLWPRIGLAAEEVLGGGGHGFLAQLTAIERALDQASIAERAAHASAGGLRIREFEDSLAGDFHDINAQWITAMFALEPTDRDVLEHPQQRIIAPGGTILFVEAPGLGVVGTCALQRTGPGRFELTKMGVRDSARGLKAGEFLLQAMIERAGAMGAELLYLLTNARCEAAIHLYRKLGFVDDAQIMAEYGARYERCNVAMRFAGLPAPPLAR</sequence>
<dbReference type="GO" id="GO:0003700">
    <property type="term" value="F:DNA-binding transcription factor activity"/>
    <property type="evidence" value="ECO:0007669"/>
    <property type="project" value="InterPro"/>
</dbReference>
<accession>A0A7X1F709</accession>
<dbReference type="AlphaFoldDB" id="A0A7X1F709"/>
<dbReference type="RefSeq" id="WP_185682980.1">
    <property type="nucleotide sequence ID" value="NZ_JACLAU010000008.1"/>
</dbReference>
<dbReference type="Gene3D" id="1.10.10.10">
    <property type="entry name" value="Winged helix-like DNA-binding domain superfamily/Winged helix DNA-binding domain"/>
    <property type="match status" value="1"/>
</dbReference>
<gene>
    <name evidence="2" type="ORF">H7F49_07560</name>
</gene>
<dbReference type="InterPro" id="IPR000182">
    <property type="entry name" value="GNAT_dom"/>
</dbReference>
<dbReference type="GO" id="GO:0016747">
    <property type="term" value="F:acyltransferase activity, transferring groups other than amino-acyl groups"/>
    <property type="evidence" value="ECO:0007669"/>
    <property type="project" value="InterPro"/>
</dbReference>
<dbReference type="PANTHER" id="PTHR33164:SF43">
    <property type="entry name" value="HTH-TYPE TRANSCRIPTIONAL REPRESSOR YETL"/>
    <property type="match status" value="1"/>
</dbReference>
<dbReference type="InterPro" id="IPR016181">
    <property type="entry name" value="Acyl_CoA_acyltransferase"/>
</dbReference>
<comment type="caution">
    <text evidence="2">The sequence shown here is derived from an EMBL/GenBank/DDBJ whole genome shotgun (WGS) entry which is preliminary data.</text>
</comment>
<evidence type="ECO:0000313" key="3">
    <source>
        <dbReference type="Proteomes" id="UP000520156"/>
    </source>
</evidence>
<evidence type="ECO:0000313" key="2">
    <source>
        <dbReference type="EMBL" id="MBC2651556.1"/>
    </source>
</evidence>
<reference evidence="2 3" key="1">
    <citation type="submission" date="2020-08" db="EMBL/GenBank/DDBJ databases">
        <title>The genome sequence of Novosphingobium flavum 4Y4.</title>
        <authorList>
            <person name="Liu Y."/>
        </authorList>
    </citation>
    <scope>NUCLEOTIDE SEQUENCE [LARGE SCALE GENOMIC DNA]</scope>
    <source>
        <strain evidence="2 3">4Y4</strain>
    </source>
</reference>
<dbReference type="SUPFAM" id="SSF46785">
    <property type="entry name" value="Winged helix' DNA-binding domain"/>
    <property type="match status" value="1"/>
</dbReference>
<dbReference type="PANTHER" id="PTHR33164">
    <property type="entry name" value="TRANSCRIPTIONAL REGULATOR, MARR FAMILY"/>
    <property type="match status" value="1"/>
</dbReference>
<dbReference type="CDD" id="cd00090">
    <property type="entry name" value="HTH_ARSR"/>
    <property type="match status" value="1"/>
</dbReference>
<dbReference type="PROSITE" id="PS51186">
    <property type="entry name" value="GNAT"/>
    <property type="match status" value="1"/>
</dbReference>
<keyword evidence="3" id="KW-1185">Reference proteome</keyword>
<organism evidence="2 3">
    <name type="scientific">Novosphingobium aerophilum</name>
    <dbReference type="NCBI Taxonomy" id="2839843"/>
    <lineage>
        <taxon>Bacteria</taxon>
        <taxon>Pseudomonadati</taxon>
        <taxon>Pseudomonadota</taxon>
        <taxon>Alphaproteobacteria</taxon>
        <taxon>Sphingomonadales</taxon>
        <taxon>Sphingomonadaceae</taxon>
        <taxon>Novosphingobium</taxon>
    </lineage>
</organism>
<dbReference type="InterPro" id="IPR036390">
    <property type="entry name" value="WH_DNA-bd_sf"/>
</dbReference>
<dbReference type="Pfam" id="PF00583">
    <property type="entry name" value="Acetyltransf_1"/>
    <property type="match status" value="1"/>
</dbReference>
<dbReference type="InterPro" id="IPR011991">
    <property type="entry name" value="ArsR-like_HTH"/>
</dbReference>
<dbReference type="InterPro" id="IPR000835">
    <property type="entry name" value="HTH_MarR-typ"/>
</dbReference>
<name>A0A7X1F709_9SPHN</name>
<dbReference type="EMBL" id="JACLAU010000008">
    <property type="protein sequence ID" value="MBC2651556.1"/>
    <property type="molecule type" value="Genomic_DNA"/>
</dbReference>
<proteinExistence type="predicted"/>
<keyword evidence="2" id="KW-0808">Transferase</keyword>
<dbReference type="CDD" id="cd04301">
    <property type="entry name" value="NAT_SF"/>
    <property type="match status" value="1"/>
</dbReference>